<feature type="transmembrane region" description="Helical" evidence="1">
    <location>
        <begin position="119"/>
        <end position="138"/>
    </location>
</feature>
<feature type="transmembrane region" description="Helical" evidence="1">
    <location>
        <begin position="187"/>
        <end position="209"/>
    </location>
</feature>
<gene>
    <name evidence="2" type="ORF">M9Y10_026372</name>
</gene>
<evidence type="ECO:0000256" key="1">
    <source>
        <dbReference type="SAM" id="Phobius"/>
    </source>
</evidence>
<accession>A0ABR2H7D5</accession>
<proteinExistence type="predicted"/>
<keyword evidence="1" id="KW-0812">Transmembrane</keyword>
<dbReference type="Proteomes" id="UP001470230">
    <property type="component" value="Unassembled WGS sequence"/>
</dbReference>
<keyword evidence="3" id="KW-1185">Reference proteome</keyword>
<organism evidence="2 3">
    <name type="scientific">Tritrichomonas musculus</name>
    <dbReference type="NCBI Taxonomy" id="1915356"/>
    <lineage>
        <taxon>Eukaryota</taxon>
        <taxon>Metamonada</taxon>
        <taxon>Parabasalia</taxon>
        <taxon>Tritrichomonadida</taxon>
        <taxon>Tritrichomonadidae</taxon>
        <taxon>Tritrichomonas</taxon>
    </lineage>
</organism>
<evidence type="ECO:0000313" key="3">
    <source>
        <dbReference type="Proteomes" id="UP001470230"/>
    </source>
</evidence>
<feature type="transmembrane region" description="Helical" evidence="1">
    <location>
        <begin position="144"/>
        <end position="166"/>
    </location>
</feature>
<reference evidence="2 3" key="1">
    <citation type="submission" date="2024-04" db="EMBL/GenBank/DDBJ databases">
        <title>Tritrichomonas musculus Genome.</title>
        <authorList>
            <person name="Alves-Ferreira E."/>
            <person name="Grigg M."/>
            <person name="Lorenzi H."/>
            <person name="Galac M."/>
        </authorList>
    </citation>
    <scope>NUCLEOTIDE SEQUENCE [LARGE SCALE GENOMIC DNA]</scope>
    <source>
        <strain evidence="2 3">EAF2021</strain>
    </source>
</reference>
<comment type="caution">
    <text evidence="2">The sequence shown here is derived from an EMBL/GenBank/DDBJ whole genome shotgun (WGS) entry which is preliminary data.</text>
</comment>
<name>A0ABR2H7D5_9EUKA</name>
<keyword evidence="1" id="KW-1133">Transmembrane helix</keyword>
<dbReference type="EMBL" id="JAPFFF010000039">
    <property type="protein sequence ID" value="KAK8842144.1"/>
    <property type="molecule type" value="Genomic_DNA"/>
</dbReference>
<evidence type="ECO:0000313" key="2">
    <source>
        <dbReference type="EMBL" id="KAK8842144.1"/>
    </source>
</evidence>
<protein>
    <submittedName>
        <fullName evidence="2">Uncharacterized protein</fullName>
    </submittedName>
</protein>
<keyword evidence="1" id="KW-0472">Membrane</keyword>
<sequence length="659" mass="76558">MIALGYLIFNSKSRFIISCILECFLLFSLSVDIYLRLHVVDEEEIMESLQPFKSAEASAAVSDNTEKEKNEENMKLEDININVENDKDGENNSEDGDVIIESPPDFFERHPRIEIIYKITSYLIIIGLQGYMTVYLPITEQLSAGWICLFVFVKLLFLFGILKFNFIDIIVNFKKRYKTIKHSKGRIVHIIVIVLYAVIFFFFIAIYFYSKKAVFPAIKSAKYFENEKIWYKINQNQTISPEGICFNQAQKDGTLHTEDFAMLTTLPRLYGVSDDGKCFIKPSKRGLFNTTMKYIFGKDYEKEGIVIMCKKITHFPVLVITSDKIKNRTLSYFSNDSEITFLENQFDIENKNFFENHEIGELPIEGENLLKSYQRCVEKNGPKNCENEWDSFSQFYWPNMYTNEYADIPGFERYQINIESNMTIQPSFITGEGQLWSGTHYFVGGGYEDRNDVGFLIETVGRQYIPKLFDNVLPFYSLISGLDKETFLRMVWFNSKLFYLDIFSSKETKKILELYKQFNFTHQALFTVGHSITGTIFKAASFYSDIQGITFEAADGENNINFISKSKLKTSSYNQIINIYSKNSIFTGFDKNLYINGMLPKRYMFPNVYDTACMTAITCSETEKYVSFCKQVLSQNTNISEEEFNISFNAYLNNYGYHI</sequence>
<feature type="transmembrane region" description="Helical" evidence="1">
    <location>
        <begin position="15"/>
        <end position="35"/>
    </location>
</feature>